<accession>A0A7S3V573</accession>
<dbReference type="GO" id="GO:0003868">
    <property type="term" value="F:4-hydroxyphenylpyruvate dioxygenase activity"/>
    <property type="evidence" value="ECO:0007669"/>
    <property type="project" value="UniProtKB-EC"/>
</dbReference>
<feature type="chain" id="PRO_5031162891" description="4-hydroxyphenylpyruvate dioxygenase" evidence="5">
    <location>
        <begin position="23"/>
        <end position="750"/>
    </location>
</feature>
<dbReference type="AlphaFoldDB" id="A0A7S3V573"/>
<comment type="pathway">
    <text evidence="1">Amino-acid degradation; L-phenylalanine degradation; acetoacetate and fumarate from L-phenylalanine: step 3/6.</text>
</comment>
<keyword evidence="4" id="KW-0585">Phenylalanine catabolism</keyword>
<evidence type="ECO:0000256" key="5">
    <source>
        <dbReference type="SAM" id="SignalP"/>
    </source>
</evidence>
<dbReference type="SUPFAM" id="SSF54593">
    <property type="entry name" value="Glyoxalase/Bleomycin resistance protein/Dihydroxybiphenyl dioxygenase"/>
    <property type="match status" value="2"/>
</dbReference>
<reference evidence="6" key="1">
    <citation type="submission" date="2021-01" db="EMBL/GenBank/DDBJ databases">
        <authorList>
            <person name="Corre E."/>
            <person name="Pelletier E."/>
            <person name="Niang G."/>
            <person name="Scheremetjew M."/>
            <person name="Finn R."/>
            <person name="Kale V."/>
            <person name="Holt S."/>
            <person name="Cochrane G."/>
            <person name="Meng A."/>
            <person name="Brown T."/>
            <person name="Cohen L."/>
        </authorList>
    </citation>
    <scope>NUCLEOTIDE SEQUENCE</scope>
    <source>
        <strain evidence="6">MM31A-1</strain>
    </source>
</reference>
<evidence type="ECO:0000256" key="1">
    <source>
        <dbReference type="ARBA" id="ARBA00005162"/>
    </source>
</evidence>
<dbReference type="InterPro" id="IPR005956">
    <property type="entry name" value="4OHPhenylPyrv_dOase"/>
</dbReference>
<dbReference type="EC" id="1.13.11.27" evidence="2"/>
<dbReference type="PANTHER" id="PTHR11959">
    <property type="entry name" value="4-HYDROXYPHENYLPYRUVATE DIOXYGENASE"/>
    <property type="match status" value="1"/>
</dbReference>
<keyword evidence="3" id="KW-0828">Tyrosine catabolism</keyword>
<dbReference type="GO" id="GO:0006559">
    <property type="term" value="P:L-phenylalanine catabolic process"/>
    <property type="evidence" value="ECO:0007669"/>
    <property type="project" value="UniProtKB-KW"/>
</dbReference>
<dbReference type="PANTHER" id="PTHR11959:SF1">
    <property type="entry name" value="4-HYDROXYPHENYLPYRUVATE DIOXYGENASE"/>
    <property type="match status" value="1"/>
</dbReference>
<proteinExistence type="predicted"/>
<dbReference type="Gene3D" id="3.10.180.10">
    <property type="entry name" value="2,3-Dihydroxybiphenyl 1,2-Dioxygenase, domain 1"/>
    <property type="match status" value="2"/>
</dbReference>
<dbReference type="GO" id="GO:0006572">
    <property type="term" value="P:L-tyrosine catabolic process"/>
    <property type="evidence" value="ECO:0007669"/>
    <property type="project" value="UniProtKB-KW"/>
</dbReference>
<name>A0A7S3V573_9STRA</name>
<protein>
    <recommendedName>
        <fullName evidence="2">4-hydroxyphenylpyruvate dioxygenase</fullName>
        <ecNumber evidence="2">1.13.11.27</ecNumber>
    </recommendedName>
</protein>
<feature type="signal peptide" evidence="5">
    <location>
        <begin position="1"/>
        <end position="22"/>
    </location>
</feature>
<evidence type="ECO:0000256" key="2">
    <source>
        <dbReference type="ARBA" id="ARBA00013222"/>
    </source>
</evidence>
<gene>
    <name evidence="6" type="ORF">CDEB00056_LOCUS2180</name>
</gene>
<dbReference type="EMBL" id="HBIO01003193">
    <property type="protein sequence ID" value="CAE0457339.1"/>
    <property type="molecule type" value="Transcribed_RNA"/>
</dbReference>
<organism evidence="6">
    <name type="scientific">Chaetoceros debilis</name>
    <dbReference type="NCBI Taxonomy" id="122233"/>
    <lineage>
        <taxon>Eukaryota</taxon>
        <taxon>Sar</taxon>
        <taxon>Stramenopiles</taxon>
        <taxon>Ochrophyta</taxon>
        <taxon>Bacillariophyta</taxon>
        <taxon>Coscinodiscophyceae</taxon>
        <taxon>Chaetocerotophycidae</taxon>
        <taxon>Chaetocerotales</taxon>
        <taxon>Chaetocerotaceae</taxon>
        <taxon>Chaetoceros</taxon>
    </lineage>
</organism>
<evidence type="ECO:0000256" key="3">
    <source>
        <dbReference type="ARBA" id="ARBA00022878"/>
    </source>
</evidence>
<evidence type="ECO:0000313" key="6">
    <source>
        <dbReference type="EMBL" id="CAE0457339.1"/>
    </source>
</evidence>
<sequence length="750" mass="83522">MMLPSCFPSFLLLAGVFRSVNGFSPSINLKSVLNTSLLPSFPRNTSSRLHSATDNTVMDKPKLEMQNENDSIQVNVEFSHVHLYVDHIDDMDVYKEIENDLNTFASNLLDEGVTFDRSEDSSLDIEKCSLLWNADENGVQQEFIPQKRDIVKQLLAGLGFRVVGECDTPNTKSLLLTTKDRNGVQFIISAIENKQTDTGNGEKKSSDYHHFAEKNIQSFYEAHANRQGIAVLAFQITSGDVSDLFQKYKNLHPQLICEECKNGPLIYNGDEGSETKVFEVYSYYKLDKGSEVDRGTRLRFIQKVRSSEKDLVLPGLKPVEAKYDHTCMAAYCDHWVSNVVSRTGFIDTLEETLGFAPKVDFNAGVVAAGEAQIESTVTGNDSSFFTDERGEALKDQSQIYLPINNAMSEVGHVHGFLEELGQGIQHIASRVDDLPTFVQRANDYREVMGEGFTFLNIPRSYYGVLSEKLLCEDVDGISEACASRVMEMCEKGDFMTLDGAVALNISQQEICKHLDNVLSIDDDVREEYETKKKSIVEVILRSRYSNMHSLLGDGLSEETYVSIVRNQILVDVQGSDLLFQIFTSNILQRNPGDESPFLEFIQRVCSVSTQDDKPVKMKAGCGGFGIRNFLTLFLSIEVGKAMLDLSQARTASDADAANLAQRKVDIFTDQLNEANPILTEISDAMTEEGFALTALQEALARGDLETAAEFEAKRKLAGVTKIASNEKLMACSSKYNSLMKSLRVNSNNIK</sequence>
<evidence type="ECO:0000256" key="4">
    <source>
        <dbReference type="ARBA" id="ARBA00023232"/>
    </source>
</evidence>
<dbReference type="InterPro" id="IPR029068">
    <property type="entry name" value="Glyas_Bleomycin-R_OHBP_Dase"/>
</dbReference>
<keyword evidence="5" id="KW-0732">Signal</keyword>